<dbReference type="InterPro" id="IPR011330">
    <property type="entry name" value="Glyco_hydro/deAcase_b/a-brl"/>
</dbReference>
<dbReference type="AlphaFoldDB" id="X1FAR8"/>
<dbReference type="PANTHER" id="PTHR46017:SF1">
    <property type="entry name" value="ALPHA-MANNOSIDASE 2C1"/>
    <property type="match status" value="1"/>
</dbReference>
<evidence type="ECO:0000259" key="1">
    <source>
        <dbReference type="Pfam" id="PF01074"/>
    </source>
</evidence>
<name>X1FAR8_9ZZZZ</name>
<proteinExistence type="predicted"/>
<feature type="domain" description="Glycoside hydrolase family 38 N-terminal" evidence="1">
    <location>
        <begin position="1"/>
        <end position="57"/>
    </location>
</feature>
<dbReference type="GO" id="GO:0006013">
    <property type="term" value="P:mannose metabolic process"/>
    <property type="evidence" value="ECO:0007669"/>
    <property type="project" value="InterPro"/>
</dbReference>
<feature type="non-terminal residue" evidence="2">
    <location>
        <position position="1"/>
    </location>
</feature>
<reference evidence="2" key="1">
    <citation type="journal article" date="2014" name="Front. Microbiol.">
        <title>High frequency of phylogenetically diverse reductive dehalogenase-homologous genes in deep subseafloor sedimentary metagenomes.</title>
        <authorList>
            <person name="Kawai M."/>
            <person name="Futagami T."/>
            <person name="Toyoda A."/>
            <person name="Takaki Y."/>
            <person name="Nishi S."/>
            <person name="Hori S."/>
            <person name="Arai W."/>
            <person name="Tsubouchi T."/>
            <person name="Morono Y."/>
            <person name="Uchiyama I."/>
            <person name="Ito T."/>
            <person name="Fujiyama A."/>
            <person name="Inagaki F."/>
            <person name="Takami H."/>
        </authorList>
    </citation>
    <scope>NUCLEOTIDE SEQUENCE</scope>
    <source>
        <strain evidence="2">Expedition CK06-06</strain>
    </source>
</reference>
<dbReference type="SUPFAM" id="SSF88713">
    <property type="entry name" value="Glycoside hydrolase/deacetylase"/>
    <property type="match status" value="1"/>
</dbReference>
<dbReference type="InterPro" id="IPR027291">
    <property type="entry name" value="Glyco_hydro_38_N_sf"/>
</dbReference>
<dbReference type="InterPro" id="IPR000602">
    <property type="entry name" value="Glyco_hydro_38_N"/>
</dbReference>
<dbReference type="EMBL" id="BART01031877">
    <property type="protein sequence ID" value="GAH17858.1"/>
    <property type="molecule type" value="Genomic_DNA"/>
</dbReference>
<dbReference type="GO" id="GO:0004559">
    <property type="term" value="F:alpha-mannosidase activity"/>
    <property type="evidence" value="ECO:0007669"/>
    <property type="project" value="InterPro"/>
</dbReference>
<sequence>LMDQYPDFVFVQSQAQLYEFIRQDYPNLFDAVRQKVKEGTWEVIGGMWVEADCNISGGGKPSLDNSSLAVPISGAILERKQNPLSSGFRMRLDFPGIFPN</sequence>
<organism evidence="2">
    <name type="scientific">marine sediment metagenome</name>
    <dbReference type="NCBI Taxonomy" id="412755"/>
    <lineage>
        <taxon>unclassified sequences</taxon>
        <taxon>metagenomes</taxon>
        <taxon>ecological metagenomes</taxon>
    </lineage>
</organism>
<dbReference type="Gene3D" id="3.20.110.10">
    <property type="entry name" value="Glycoside hydrolase 38, N terminal domain"/>
    <property type="match status" value="1"/>
</dbReference>
<gene>
    <name evidence="2" type="ORF">S01H4_55265</name>
</gene>
<dbReference type="PANTHER" id="PTHR46017">
    <property type="entry name" value="ALPHA-MANNOSIDASE 2C1"/>
    <property type="match status" value="1"/>
</dbReference>
<evidence type="ECO:0000313" key="2">
    <source>
        <dbReference type="EMBL" id="GAH17858.1"/>
    </source>
</evidence>
<dbReference type="Pfam" id="PF01074">
    <property type="entry name" value="Glyco_hydro_38N"/>
    <property type="match status" value="1"/>
</dbReference>
<dbReference type="GO" id="GO:0009313">
    <property type="term" value="P:oligosaccharide catabolic process"/>
    <property type="evidence" value="ECO:0007669"/>
    <property type="project" value="TreeGrafter"/>
</dbReference>
<accession>X1FAR8</accession>
<comment type="caution">
    <text evidence="2">The sequence shown here is derived from an EMBL/GenBank/DDBJ whole genome shotgun (WGS) entry which is preliminary data.</text>
</comment>
<protein>
    <recommendedName>
        <fullName evidence="1">Glycoside hydrolase family 38 N-terminal domain-containing protein</fullName>
    </recommendedName>
</protein>